<gene>
    <name evidence="1" type="ORF">MNB_SV-13-438</name>
</gene>
<dbReference type="PANTHER" id="PTHR38477">
    <property type="entry name" value="HYPOTHETICAL EXPORTED PROTEIN"/>
    <property type="match status" value="1"/>
</dbReference>
<accession>A0A1W1CZE6</accession>
<dbReference type="SUPFAM" id="SSF141523">
    <property type="entry name" value="L,D-transpeptidase catalytic domain-like"/>
    <property type="match status" value="1"/>
</dbReference>
<dbReference type="Gene3D" id="2.40.440.10">
    <property type="entry name" value="L,D-transpeptidase catalytic domain-like"/>
    <property type="match status" value="1"/>
</dbReference>
<evidence type="ECO:0000313" key="1">
    <source>
        <dbReference type="EMBL" id="SFV71159.1"/>
    </source>
</evidence>
<dbReference type="EMBL" id="FPHM01000208">
    <property type="protein sequence ID" value="SFV71159.1"/>
    <property type="molecule type" value="Genomic_DNA"/>
</dbReference>
<reference evidence="1" key="1">
    <citation type="submission" date="2016-10" db="EMBL/GenBank/DDBJ databases">
        <authorList>
            <person name="de Groot N.N."/>
        </authorList>
    </citation>
    <scope>NUCLEOTIDE SEQUENCE</scope>
</reference>
<proteinExistence type="predicted"/>
<dbReference type="PANTHER" id="PTHR38477:SF1">
    <property type="entry name" value="MUREIN L,D-TRANSPEPTIDASE CATALYTIC DOMAIN FAMILY PROTEIN"/>
    <property type="match status" value="1"/>
</dbReference>
<dbReference type="Pfam" id="PF13645">
    <property type="entry name" value="YkuD_2"/>
    <property type="match status" value="1"/>
</dbReference>
<dbReference type="AlphaFoldDB" id="A0A1W1CZE6"/>
<dbReference type="InterPro" id="IPR038063">
    <property type="entry name" value="Transpep_catalytic_dom"/>
</dbReference>
<dbReference type="InterPro" id="IPR032676">
    <property type="entry name" value="YkuD_2"/>
</dbReference>
<protein>
    <recommendedName>
        <fullName evidence="2">YkuD domain-containing protein</fullName>
    </recommendedName>
</protein>
<name>A0A1W1CZE6_9ZZZZ</name>
<organism evidence="1">
    <name type="scientific">hydrothermal vent metagenome</name>
    <dbReference type="NCBI Taxonomy" id="652676"/>
    <lineage>
        <taxon>unclassified sequences</taxon>
        <taxon>metagenomes</taxon>
        <taxon>ecological metagenomes</taxon>
    </lineage>
</organism>
<sequence>MKKLLLMLLLTFIFTELALAKPYNKRHLEQIYKKVAKKSNINKRALRKAFSYYIKNKRKKGLSSKYLAIADYTKTAKHKRLYIINLKNGKVYRHKVAHGKYSGCIGGKVKRSSNKRGSYMTPYGFFKIGSHVGKTKKKHYRYLTVKGLQKSNRKVGYPSRKGGRDVVIHPAKYVKSGGRSHGCFAIQRKGMWTVFKQLKNTLFYSYTGRRA</sequence>
<evidence type="ECO:0008006" key="2">
    <source>
        <dbReference type="Google" id="ProtNLM"/>
    </source>
</evidence>